<feature type="compositionally biased region" description="Low complexity" evidence="6">
    <location>
        <begin position="1574"/>
        <end position="1583"/>
    </location>
</feature>
<dbReference type="PROSITE" id="PS00856">
    <property type="entry name" value="GUANYLATE_KINASE_1"/>
    <property type="match status" value="1"/>
</dbReference>
<evidence type="ECO:0000259" key="9">
    <source>
        <dbReference type="PROSITE" id="PS50106"/>
    </source>
</evidence>
<dbReference type="PROSITE" id="PS50106">
    <property type="entry name" value="PDZ"/>
    <property type="match status" value="2"/>
</dbReference>
<feature type="compositionally biased region" description="Polar residues" evidence="6">
    <location>
        <begin position="785"/>
        <end position="812"/>
    </location>
</feature>
<comment type="caution">
    <text evidence="10">The sequence shown here is derived from an EMBL/GenBank/DDBJ whole genome shotgun (WGS) entry which is preliminary data.</text>
</comment>
<dbReference type="SUPFAM" id="SSF50156">
    <property type="entry name" value="PDZ domain-like"/>
    <property type="match status" value="2"/>
</dbReference>
<evidence type="ECO:0000259" key="8">
    <source>
        <dbReference type="PROSITE" id="PS50052"/>
    </source>
</evidence>
<feature type="coiled-coil region" evidence="5">
    <location>
        <begin position="1862"/>
        <end position="1925"/>
    </location>
</feature>
<feature type="compositionally biased region" description="Basic and acidic residues" evidence="6">
    <location>
        <begin position="1176"/>
        <end position="1190"/>
    </location>
</feature>
<proteinExistence type="inferred from homology"/>
<dbReference type="GO" id="GO:0005911">
    <property type="term" value="C:cell-cell junction"/>
    <property type="evidence" value="ECO:0007669"/>
    <property type="project" value="UniProtKB-ARBA"/>
</dbReference>
<feature type="region of interest" description="Disordered" evidence="6">
    <location>
        <begin position="1449"/>
        <end position="1484"/>
    </location>
</feature>
<feature type="compositionally biased region" description="Polar residues" evidence="6">
    <location>
        <begin position="184"/>
        <end position="197"/>
    </location>
</feature>
<feature type="region of interest" description="Disordered" evidence="6">
    <location>
        <begin position="508"/>
        <end position="530"/>
    </location>
</feature>
<comment type="similarity">
    <text evidence="1">Belongs to the MAGUK family.</text>
</comment>
<dbReference type="Gene3D" id="2.30.30.40">
    <property type="entry name" value="SH3 Domains"/>
    <property type="match status" value="1"/>
</dbReference>
<evidence type="ECO:0000256" key="1">
    <source>
        <dbReference type="ARBA" id="ARBA00007014"/>
    </source>
</evidence>
<dbReference type="Pfam" id="PF00625">
    <property type="entry name" value="Guanylate_kin"/>
    <property type="match status" value="1"/>
</dbReference>
<dbReference type="SUPFAM" id="SSF50044">
    <property type="entry name" value="SH3-domain"/>
    <property type="match status" value="1"/>
</dbReference>
<dbReference type="Gene3D" id="2.30.42.10">
    <property type="match status" value="2"/>
</dbReference>
<sequence length="1936" mass="213188">MVDLGGYIIVLINHSGKMKLYGSPADSAENLEIGDEILEVNGRTLENASHSEILGHIHECIKSRTICLRVRRRSGNKMILDSPGTKGIEDAWVIAVERSARERLQKLTELRRIKPRDIQAILHQQITEGSIASTSEEATDKDVTSSQITVTLADKEGSTTTAYVTKLSNGTVNNQGIVKDSTQDPRANQLRKQTSSLEDPDLVFSPVLQVGGVRNAERRASSPFQNGRTEVLIGEPEGGPRSPRGSTSSAVNEEHDYPEPIIRSRSRSGSGVSGSGVGQQQQQQQQTQLQQHQHHEAVHPDEMWAQGHPIQGHHRELPVDVPDTLLQQAYPNKVMQQTHNNGNNNKSSHHHHQHHQHPRTSVLVPVNTPQPPITIQGPPPPVKDRRTTKSKTSATTVNGDNNDNVTSACQSAEPQAPVVNNNATMTRALSPSQIGFDFINDTSPPPVPPHHHPIKHVIIEDVLKMDLHKDPFEDEVEDHFNGHKESCVDAIDEDYPFAKEDYPTMLKTCSDDSASPRSSSGRSDSTVPLDSSLVLRTSQLSAGGTADPPLHEHPLRHHRHQLLSSVKKNTTTTTSFENPAYGMPIEETDVIVVASGKMPSSKRCASDLNLLISDDPRAAKVNGQIFNNNNKTIVEIGGGSSVQEQQQQQHAIIKPPPAGMIKMPSQGRKKKAKGPEAEKLLQRMASSDELDVSHERTSSASSALSRPRSSSNNANGNNSNKKKNQWSSGYSTLRSDVSADYDQVDHHHRPVVLVNSKHYREVAVDCPADFVPVTKSHPVYPPPSRSNTLDSNKQRASTLTSVKSGSLNEDNKTSSNAAVTVVAGDVAAVCTANNNNKKVRSRSRVRSLLIDGLRAACITASHNNSLALPPTPQAQAQAQAQTKITKKKSFSTPKFLCTNTAGEHESSVLPGSPGIASVSNYQARFSYFKDEDTPVYHDEPKNAVSSRPTSTCYVVGIKEGVDSETRVIEPHEEVVEDADIVKPVVKVVESDDAAEVPHIQERNENSRNSFVSRAKLQQQFCFSSSTPKLDGKDEGMRFPVIADDDDSPITQNSNNLRLSLAYRKRCRAQLRRNDSDVTKSALNLSGYKDNRNDDDDAMQNWASDSRIDLVTVVTPRKKLTLTASSRASRAWPPDLLTRINQTGVDDDDDDPLYEDTRGVKFIKAGLNGVKPAIPPRDQKRAPARPPKDSLRLAGQNNNVVVDADVVEQQHQPTVKHEQPTQQQLHSIRKYQEEFRKRKDEEEQRQAYLNRSLRTGSQKLQKLESHATTLAGQENLAYAQDELVTPQQQPKIVTASIGTPAHSDVEEPAPRPLTYGEVVATLGRLQLQMKSISGCLGISGASVEADLEAVRTLLVQRRFEAALVTHHELKSKLRSGKSLKLHTDEASGIARDVIEALEEWSQQAAASSSTAAHSAEHIAAAEELVQLLTSYEMEGLLLAHDASVTQVEGLQRGGAGGHGADAMVASGAAAGGPPSSPSPSSHGDSKLADNIRIIRIEKTNEPLGATVRNEGDAVIIGRVVRGGAADKSGLLHEGDEVLEVNGVEMRGKSVNDVCDILAGMQGSLTFLILPAPTQRNNNNNAARAGSGGGEDQPQKVHHVRAHFDYDPEDDPYIPCRELGVGFQKGDVLHVISQEDPNWWQAYREGEEDQALAGLVPSKVFQTQRENMKQSMASDKSSLRGPKKSSTLLCARKNPKKKKRGKFGYNDDAYPLYATSSVDDYETEEVLTYEEVALYYPRANHKRPIVLIGPPNIGRHELRQRLMQDSEKFAAAIPHTSRPRKDTEIDGQDYHFISRQQFEADILGRKFVEHGEYEKAYYGTSVEAIRSVVSSGKICVLNLHPQSLKILRTSDLKPYVVFVAPPSLEKLRQKRIKNNETYKEEELKDIIEKAREMEDKYGHLFDMIIINNDTDRAYNQLLSEINSLEREPQWVPASWIHQ</sequence>
<keyword evidence="5" id="KW-0175">Coiled coil</keyword>
<evidence type="ECO:0000259" key="7">
    <source>
        <dbReference type="PROSITE" id="PS50002"/>
    </source>
</evidence>
<dbReference type="Pfam" id="PF07653">
    <property type="entry name" value="SH3_2"/>
    <property type="match status" value="1"/>
</dbReference>
<evidence type="ECO:0000313" key="11">
    <source>
        <dbReference type="Proteomes" id="UP001627154"/>
    </source>
</evidence>
<evidence type="ECO:0000256" key="5">
    <source>
        <dbReference type="SAM" id="Coils"/>
    </source>
</evidence>
<dbReference type="InterPro" id="IPR001452">
    <property type="entry name" value="SH3_domain"/>
</dbReference>
<dbReference type="FunFam" id="2.30.42.10:FF:000088">
    <property type="entry name" value="MAGUK p55 subfamily member 5"/>
    <property type="match status" value="1"/>
</dbReference>
<dbReference type="InterPro" id="IPR035601">
    <property type="entry name" value="MPP5_SH3"/>
</dbReference>
<dbReference type="SMART" id="SM00228">
    <property type="entry name" value="PDZ"/>
    <property type="match status" value="2"/>
</dbReference>
<dbReference type="SMART" id="SM00072">
    <property type="entry name" value="GuKc"/>
    <property type="match status" value="1"/>
</dbReference>
<feature type="region of interest" description="Disordered" evidence="6">
    <location>
        <begin position="172"/>
        <end position="198"/>
    </location>
</feature>
<feature type="domain" description="Guanylate kinase-like" evidence="8">
    <location>
        <begin position="1740"/>
        <end position="1920"/>
    </location>
</feature>
<name>A0ABD2XKG6_9HYME</name>
<gene>
    <name evidence="10" type="ORF">TKK_001993</name>
</gene>
<feature type="compositionally biased region" description="Low complexity" evidence="6">
    <location>
        <begin position="511"/>
        <end position="525"/>
    </location>
</feature>
<feature type="compositionally biased region" description="Low complexity" evidence="6">
    <location>
        <begin position="1459"/>
        <end position="1480"/>
    </location>
</feature>
<dbReference type="InterPro" id="IPR020590">
    <property type="entry name" value="Guanylate_kinase_CS"/>
</dbReference>
<dbReference type="Pfam" id="PF00595">
    <property type="entry name" value="PDZ"/>
    <property type="match status" value="2"/>
</dbReference>
<dbReference type="InterPro" id="IPR036034">
    <property type="entry name" value="PDZ_sf"/>
</dbReference>
<dbReference type="Gene3D" id="3.40.50.300">
    <property type="entry name" value="P-loop containing nucleotide triphosphate hydrolases"/>
    <property type="match status" value="1"/>
</dbReference>
<dbReference type="InterPro" id="IPR050716">
    <property type="entry name" value="MAGUK"/>
</dbReference>
<feature type="domain" description="SH3" evidence="7">
    <location>
        <begin position="1593"/>
        <end position="1664"/>
    </location>
</feature>
<feature type="compositionally biased region" description="Low complexity" evidence="6">
    <location>
        <begin position="278"/>
        <end position="291"/>
    </location>
</feature>
<feature type="compositionally biased region" description="Low complexity" evidence="6">
    <location>
        <begin position="239"/>
        <end position="249"/>
    </location>
</feature>
<feature type="compositionally biased region" description="Pro residues" evidence="6">
    <location>
        <begin position="368"/>
        <end position="381"/>
    </location>
</feature>
<feature type="region of interest" description="Disordered" evidence="6">
    <location>
        <begin position="214"/>
        <end position="297"/>
    </location>
</feature>
<evidence type="ECO:0000313" key="10">
    <source>
        <dbReference type="EMBL" id="KAL3405620.1"/>
    </source>
</evidence>
<feature type="region of interest" description="Disordered" evidence="6">
    <location>
        <begin position="777"/>
        <end position="812"/>
    </location>
</feature>
<protein>
    <recommendedName>
        <fullName evidence="12">Guanylate kinase-like domain-containing protein</fullName>
    </recommendedName>
</protein>
<feature type="domain" description="PDZ" evidence="9">
    <location>
        <begin position="22"/>
        <end position="53"/>
    </location>
</feature>
<feature type="region of interest" description="Disordered" evidence="6">
    <location>
        <begin position="561"/>
        <end position="580"/>
    </location>
</feature>
<dbReference type="InterPro" id="IPR008145">
    <property type="entry name" value="GK/Ca_channel_bsu"/>
</dbReference>
<dbReference type="CDD" id="cd12036">
    <property type="entry name" value="SH3_MPP5"/>
    <property type="match status" value="1"/>
</dbReference>
<evidence type="ECO:0000256" key="2">
    <source>
        <dbReference type="ARBA" id="ARBA00022443"/>
    </source>
</evidence>
<dbReference type="Proteomes" id="UP001627154">
    <property type="component" value="Unassembled WGS sequence"/>
</dbReference>
<evidence type="ECO:0000256" key="3">
    <source>
        <dbReference type="ARBA" id="ARBA00022737"/>
    </source>
</evidence>
<reference evidence="10 11" key="1">
    <citation type="journal article" date="2024" name="bioRxiv">
        <title>A reference genome for Trichogramma kaykai: A tiny desert-dwelling parasitoid wasp with competing sex-ratio distorters.</title>
        <authorList>
            <person name="Culotta J."/>
            <person name="Lindsey A.R."/>
        </authorList>
    </citation>
    <scope>NUCLEOTIDE SEQUENCE [LARGE SCALE GENOMIC DNA]</scope>
    <source>
        <strain evidence="10 11">KSX58</strain>
    </source>
</reference>
<organism evidence="10 11">
    <name type="scientific">Trichogramma kaykai</name>
    <dbReference type="NCBI Taxonomy" id="54128"/>
    <lineage>
        <taxon>Eukaryota</taxon>
        <taxon>Metazoa</taxon>
        <taxon>Ecdysozoa</taxon>
        <taxon>Arthropoda</taxon>
        <taxon>Hexapoda</taxon>
        <taxon>Insecta</taxon>
        <taxon>Pterygota</taxon>
        <taxon>Neoptera</taxon>
        <taxon>Endopterygota</taxon>
        <taxon>Hymenoptera</taxon>
        <taxon>Apocrita</taxon>
        <taxon>Proctotrupomorpha</taxon>
        <taxon>Chalcidoidea</taxon>
        <taxon>Trichogrammatidae</taxon>
        <taxon>Trichogramma</taxon>
    </lineage>
</organism>
<dbReference type="InterPro" id="IPR036028">
    <property type="entry name" value="SH3-like_dom_sf"/>
</dbReference>
<feature type="compositionally biased region" description="Low complexity" evidence="6">
    <location>
        <begin position="698"/>
        <end position="719"/>
    </location>
</feature>
<evidence type="ECO:0000256" key="4">
    <source>
        <dbReference type="PROSITE-ProRule" id="PRU00192"/>
    </source>
</evidence>
<feature type="region of interest" description="Disordered" evidence="6">
    <location>
        <begin position="1573"/>
        <end position="1593"/>
    </location>
</feature>
<dbReference type="CDD" id="cd00136">
    <property type="entry name" value="PDZ_canonical"/>
    <property type="match status" value="1"/>
</dbReference>
<dbReference type="GO" id="GO:0005886">
    <property type="term" value="C:plasma membrane"/>
    <property type="evidence" value="ECO:0007669"/>
    <property type="project" value="UniProtKB-ARBA"/>
</dbReference>
<dbReference type="EMBL" id="JBJJXI010000020">
    <property type="protein sequence ID" value="KAL3405620.1"/>
    <property type="molecule type" value="Genomic_DNA"/>
</dbReference>
<evidence type="ECO:0008006" key="12">
    <source>
        <dbReference type="Google" id="ProtNLM"/>
    </source>
</evidence>
<evidence type="ECO:0000256" key="6">
    <source>
        <dbReference type="SAM" id="MobiDB-lite"/>
    </source>
</evidence>
<dbReference type="FunFam" id="3.30.63.10:FF:000002">
    <property type="entry name" value="Guanylate kinase 1"/>
    <property type="match status" value="1"/>
</dbReference>
<feature type="compositionally biased region" description="Basic residues" evidence="6">
    <location>
        <begin position="347"/>
        <end position="358"/>
    </location>
</feature>
<keyword evidence="2 4" id="KW-0728">SH3 domain</keyword>
<feature type="domain" description="PDZ" evidence="9">
    <location>
        <begin position="1492"/>
        <end position="1571"/>
    </location>
</feature>
<dbReference type="InterPro" id="IPR027417">
    <property type="entry name" value="P-loop_NTPase"/>
</dbReference>
<feature type="region of interest" description="Disordered" evidence="6">
    <location>
        <begin position="336"/>
        <end position="403"/>
    </location>
</feature>
<accession>A0ABD2XKG6</accession>
<dbReference type="PROSITE" id="PS50052">
    <property type="entry name" value="GUANYLATE_KINASE_2"/>
    <property type="match status" value="1"/>
</dbReference>
<feature type="compositionally biased region" description="Low complexity" evidence="6">
    <location>
        <begin position="336"/>
        <end position="346"/>
    </location>
</feature>
<dbReference type="SMART" id="SM00326">
    <property type="entry name" value="SH3"/>
    <property type="match status" value="1"/>
</dbReference>
<feature type="region of interest" description="Disordered" evidence="6">
    <location>
        <begin position="1168"/>
        <end position="1194"/>
    </location>
</feature>
<dbReference type="InterPro" id="IPR008144">
    <property type="entry name" value="Guanylate_kin-like_dom"/>
</dbReference>
<dbReference type="CDD" id="cd00071">
    <property type="entry name" value="GMPK"/>
    <property type="match status" value="1"/>
</dbReference>
<dbReference type="FunFam" id="3.40.50.300:FF:000469">
    <property type="entry name" value="MAGUK p55 subfamily member 5"/>
    <property type="match status" value="1"/>
</dbReference>
<keyword evidence="11" id="KW-1185">Reference proteome</keyword>
<keyword evidence="3" id="KW-0677">Repeat</keyword>
<feature type="compositionally biased region" description="Low complexity" evidence="6">
    <location>
        <begin position="390"/>
        <end position="403"/>
    </location>
</feature>
<dbReference type="InterPro" id="IPR001478">
    <property type="entry name" value="PDZ"/>
</dbReference>
<dbReference type="PROSITE" id="PS50002">
    <property type="entry name" value="SH3"/>
    <property type="match status" value="1"/>
</dbReference>
<dbReference type="PANTHER" id="PTHR23122">
    <property type="entry name" value="MEMBRANE-ASSOCIATED GUANYLATE KINASE MAGUK"/>
    <property type="match status" value="1"/>
</dbReference>
<feature type="region of interest" description="Disordered" evidence="6">
    <location>
        <begin position="640"/>
        <end position="730"/>
    </location>
</feature>
<dbReference type="CDD" id="cd06798">
    <property type="entry name" value="PDZ_MPP5-like"/>
    <property type="match status" value="1"/>
</dbReference>
<dbReference type="SUPFAM" id="SSF52540">
    <property type="entry name" value="P-loop containing nucleoside triphosphate hydrolases"/>
    <property type="match status" value="1"/>
</dbReference>